<keyword evidence="6" id="KW-0347">Helicase</keyword>
<evidence type="ECO:0000256" key="8">
    <source>
        <dbReference type="ARBA" id="ARBA00022840"/>
    </source>
</evidence>
<feature type="region of interest" description="Disordered" evidence="10">
    <location>
        <begin position="788"/>
        <end position="812"/>
    </location>
</feature>
<feature type="domain" description="Helicase C-terminal" evidence="13">
    <location>
        <begin position="1231"/>
        <end position="1393"/>
    </location>
</feature>
<dbReference type="PROSITE" id="PS00518">
    <property type="entry name" value="ZF_RING_1"/>
    <property type="match status" value="1"/>
</dbReference>
<dbReference type="InterPro" id="IPR018957">
    <property type="entry name" value="Znf_C3HC4_RING-type"/>
</dbReference>
<dbReference type="Proteomes" id="UP000236161">
    <property type="component" value="Unassembled WGS sequence"/>
</dbReference>
<feature type="compositionally biased region" description="Low complexity" evidence="10">
    <location>
        <begin position="430"/>
        <end position="444"/>
    </location>
</feature>
<dbReference type="GO" id="GO:0004386">
    <property type="term" value="F:helicase activity"/>
    <property type="evidence" value="ECO:0007669"/>
    <property type="project" value="UniProtKB-KW"/>
</dbReference>
<dbReference type="InterPro" id="IPR050628">
    <property type="entry name" value="SNF2_RAD54_helicase_TF"/>
</dbReference>
<dbReference type="InterPro" id="IPR014001">
    <property type="entry name" value="Helicase_ATP-bd"/>
</dbReference>
<dbReference type="GO" id="GO:0006281">
    <property type="term" value="P:DNA repair"/>
    <property type="evidence" value="ECO:0007669"/>
    <property type="project" value="TreeGrafter"/>
</dbReference>
<dbReference type="FunFam" id="3.40.50.10810:FF:000068">
    <property type="entry name" value="SNF2 domain-containing protein / helicase domain-containing protein / zinc finger protein-like protein"/>
    <property type="match status" value="1"/>
</dbReference>
<evidence type="ECO:0000256" key="1">
    <source>
        <dbReference type="ARBA" id="ARBA00008438"/>
    </source>
</evidence>
<evidence type="ECO:0000256" key="2">
    <source>
        <dbReference type="ARBA" id="ARBA00022723"/>
    </source>
</evidence>
<dbReference type="SUPFAM" id="SSF57850">
    <property type="entry name" value="RING/U-box"/>
    <property type="match status" value="1"/>
</dbReference>
<dbReference type="GO" id="GO:0005524">
    <property type="term" value="F:ATP binding"/>
    <property type="evidence" value="ECO:0007669"/>
    <property type="project" value="UniProtKB-KW"/>
</dbReference>
<dbReference type="InterPro" id="IPR013083">
    <property type="entry name" value="Znf_RING/FYVE/PHD"/>
</dbReference>
<evidence type="ECO:0000256" key="9">
    <source>
        <dbReference type="PROSITE-ProRule" id="PRU00175"/>
    </source>
</evidence>
<dbReference type="InterPro" id="IPR027417">
    <property type="entry name" value="P-loop_NTPase"/>
</dbReference>
<dbReference type="InterPro" id="IPR038718">
    <property type="entry name" value="SNF2-like_sf"/>
</dbReference>
<dbReference type="PROSITE" id="PS51192">
    <property type="entry name" value="HELICASE_ATP_BIND_1"/>
    <property type="match status" value="1"/>
</dbReference>
<organism evidence="14 15">
    <name type="scientific">Apostasia shenzhenica</name>
    <dbReference type="NCBI Taxonomy" id="1088818"/>
    <lineage>
        <taxon>Eukaryota</taxon>
        <taxon>Viridiplantae</taxon>
        <taxon>Streptophyta</taxon>
        <taxon>Embryophyta</taxon>
        <taxon>Tracheophyta</taxon>
        <taxon>Spermatophyta</taxon>
        <taxon>Magnoliopsida</taxon>
        <taxon>Liliopsida</taxon>
        <taxon>Asparagales</taxon>
        <taxon>Orchidaceae</taxon>
        <taxon>Apostasioideae</taxon>
        <taxon>Apostasia</taxon>
    </lineage>
</organism>
<dbReference type="PANTHER" id="PTHR45626:SF16">
    <property type="entry name" value="ATP-DEPENDENT HELICASE ULS1"/>
    <property type="match status" value="1"/>
</dbReference>
<dbReference type="CDD" id="cd18008">
    <property type="entry name" value="DEXDc_SHPRH-like"/>
    <property type="match status" value="1"/>
</dbReference>
<keyword evidence="7" id="KW-0862">Zinc</keyword>
<dbReference type="PROSITE" id="PS51194">
    <property type="entry name" value="HELICASE_CTER"/>
    <property type="match status" value="1"/>
</dbReference>
<protein>
    <submittedName>
        <fullName evidence="14">SWI/SNF-related matrix-associated actin-dependent regulator</fullName>
        <ecNumber evidence="14">3.6.4.-</ecNumber>
    </submittedName>
</protein>
<dbReference type="SMART" id="SM00487">
    <property type="entry name" value="DEXDc"/>
    <property type="match status" value="1"/>
</dbReference>
<dbReference type="Pfam" id="PF00271">
    <property type="entry name" value="Helicase_C"/>
    <property type="match status" value="1"/>
</dbReference>
<dbReference type="GO" id="GO:0005634">
    <property type="term" value="C:nucleus"/>
    <property type="evidence" value="ECO:0007669"/>
    <property type="project" value="TreeGrafter"/>
</dbReference>
<dbReference type="Pfam" id="PF00176">
    <property type="entry name" value="SNF2-rel_dom"/>
    <property type="match status" value="1"/>
</dbReference>
<dbReference type="InterPro" id="IPR000330">
    <property type="entry name" value="SNF2_N"/>
</dbReference>
<dbReference type="EMBL" id="KZ453008">
    <property type="protein sequence ID" value="PKA47899.1"/>
    <property type="molecule type" value="Genomic_DNA"/>
</dbReference>
<dbReference type="GO" id="GO:0008094">
    <property type="term" value="F:ATP-dependent activity, acting on DNA"/>
    <property type="evidence" value="ECO:0007669"/>
    <property type="project" value="TreeGrafter"/>
</dbReference>
<comment type="similarity">
    <text evidence="1">Belongs to the SNF2/RAD54 helicase family. RAD16 subfamily.</text>
</comment>
<evidence type="ECO:0000256" key="7">
    <source>
        <dbReference type="ARBA" id="ARBA00022833"/>
    </source>
</evidence>
<sequence length="1398" mass="154817">MLETDVMENSCEGFDGMPVEGDYPENLSISLESLIKILDEQPPSPTQITSDTAMGSHHGLLDSVCSDSEPFNAQAAQDNYTESMPSELASEYKSEPWLGHLEQEGSFNYSSGTCIGGPFDNANLQTSQLVKSNDVCSMKSVHYHSWLKLSSADFYTSEVDSHGNPSGSFLNGDDNFRELQNSNTSLIVCPRSAEELGLDYLQGVNNVCESHLDGMKDDLEHQAPEASLVNGYSKSNAQLTSYCNMPQIGETGLALAVLKEACGCIDNSFYDNNRGGTIPDSTIQNENLYSCSRVCAHSDVAPRHDNINPVMNPMEEIDVDMNAMEEVDDLHEGNNSCLIALEELLNHAETVSKPSSPAHAECLSYDREAKLHLMNGKGTQIYISHDSVNSSMLEQFTHSSFRQDPVVNKGAFLSCKVCTQQCYCEETSSKSESSTDSSPLPSSKNTVSLNLDGSVMNISGSLVSDPKTMLQSIEQKNLYKDKTEYPLPTYQLHENISKVAKINAQSTPLRRISNLDDDDAELCILDDISDPVPLAPPLPVLVKRNQPTIPVKSLPVSNHCSYFAGSGTVSLGEDDERLTFQLALQDLSQPKSEVRPPDGLLAVNLLRHQRIALSWMVQKETAGLNCSGGILADDQGLGKTISTIALILTERSPSSVSCLTQENFELKPLNLDDDDNNGCTDVFECNMTRQSQSSGTIKNVRPAAGTLIVCPTSVLRQWAEELANKVTSKANLSYLIYYGSNRTKDPNVLAKFDVVLTTYAIVSMEVPKQLLDDKSDAESRKQDGCSLGNLTCKKRKEPPSRKQENASDSSLVESATRPLAKVRWFRVVLDEAQSIKNHRTQVARACWGLRAKRRWCISGTPIQNAIDDLYSYFRFLRYDPYASYRSFCSAIKMPINRNPTNGYRKLQAVLKTIMLRRTKGFPPFEPVKVGPSLYVFCGLQGDNPVQLSTPRLVMILLECAHSLAYLLTGLVFIFDTLLDGKPIISLPPKAISLKRVDFSEEERNFYLTLEAESREQFKIYANAGTVEQNYVNILLMLLRLRQACDHPLLVKRHESNSSVLLSLEIAKKLPKDRQINLISCLEGDLAICALCNDPPEDAVVAICGHVFCNQCICEHLTGDDHICPSGNCGVKLSHASVFSRGTLRMCISEELDLHSLYDNSITDMEHTPKVCQERFCSNSSKIRAALEILHSLPPLQSSALKSESTKPDNEHDGLSSNAIDAVTLGCSADTVINKHQRPIAKQTEKAIVFSQWTRMLDLLEVCLRDSCILYRRLDGTMSVSARERAVKDFNTLPEITVMIMSLKAASLGLNMVAACHVVLLDLWWNPTTEDQAIDRAHRIGQTHPVTVSRLTVKDTVEDRILALQEKKREMVASAFGEDEGGNRRTRLTVEDLRYLFMV</sequence>
<keyword evidence="15" id="KW-1185">Reference proteome</keyword>
<evidence type="ECO:0000256" key="10">
    <source>
        <dbReference type="SAM" id="MobiDB-lite"/>
    </source>
</evidence>
<feature type="region of interest" description="Disordered" evidence="10">
    <location>
        <begin position="429"/>
        <end position="448"/>
    </location>
</feature>
<dbReference type="InterPro" id="IPR001841">
    <property type="entry name" value="Znf_RING"/>
</dbReference>
<reference evidence="14 15" key="1">
    <citation type="journal article" date="2017" name="Nature">
        <title>The Apostasia genome and the evolution of orchids.</title>
        <authorList>
            <person name="Zhang G.Q."/>
            <person name="Liu K.W."/>
            <person name="Li Z."/>
            <person name="Lohaus R."/>
            <person name="Hsiao Y.Y."/>
            <person name="Niu S.C."/>
            <person name="Wang J.Y."/>
            <person name="Lin Y.C."/>
            <person name="Xu Q."/>
            <person name="Chen L.J."/>
            <person name="Yoshida K."/>
            <person name="Fujiwara S."/>
            <person name="Wang Z.W."/>
            <person name="Zhang Y.Q."/>
            <person name="Mitsuda N."/>
            <person name="Wang M."/>
            <person name="Liu G.H."/>
            <person name="Pecoraro L."/>
            <person name="Huang H.X."/>
            <person name="Xiao X.J."/>
            <person name="Lin M."/>
            <person name="Wu X.Y."/>
            <person name="Wu W.L."/>
            <person name="Chen Y.Y."/>
            <person name="Chang S.B."/>
            <person name="Sakamoto S."/>
            <person name="Ohme-Takagi M."/>
            <person name="Yagi M."/>
            <person name="Zeng S.J."/>
            <person name="Shen C.Y."/>
            <person name="Yeh C.M."/>
            <person name="Luo Y.B."/>
            <person name="Tsai W.C."/>
            <person name="Van de Peer Y."/>
            <person name="Liu Z.J."/>
        </authorList>
    </citation>
    <scope>NUCLEOTIDE SEQUENCE [LARGE SCALE GENOMIC DNA]</scope>
    <source>
        <strain evidence="15">cv. Shenzhen</strain>
        <tissue evidence="14">Stem</tissue>
    </source>
</reference>
<evidence type="ECO:0000313" key="15">
    <source>
        <dbReference type="Proteomes" id="UP000236161"/>
    </source>
</evidence>
<dbReference type="GO" id="GO:0016787">
    <property type="term" value="F:hydrolase activity"/>
    <property type="evidence" value="ECO:0007669"/>
    <property type="project" value="UniProtKB-KW"/>
</dbReference>
<keyword evidence="2" id="KW-0479">Metal-binding</keyword>
<dbReference type="PROSITE" id="PS50089">
    <property type="entry name" value="ZF_RING_2"/>
    <property type="match status" value="1"/>
</dbReference>
<keyword evidence="5 14" id="KW-0378">Hydrolase</keyword>
<dbReference type="EC" id="3.6.4.-" evidence="14"/>
<gene>
    <name evidence="14" type="ORF">AXF42_Ash016245</name>
</gene>
<evidence type="ECO:0000313" key="14">
    <source>
        <dbReference type="EMBL" id="PKA47899.1"/>
    </source>
</evidence>
<dbReference type="PANTHER" id="PTHR45626">
    <property type="entry name" value="TRANSCRIPTION TERMINATION FACTOR 2-RELATED"/>
    <property type="match status" value="1"/>
</dbReference>
<keyword evidence="3" id="KW-0547">Nucleotide-binding</keyword>
<dbReference type="Gene3D" id="3.40.50.300">
    <property type="entry name" value="P-loop containing nucleotide triphosphate hydrolases"/>
    <property type="match status" value="1"/>
</dbReference>
<evidence type="ECO:0000259" key="11">
    <source>
        <dbReference type="PROSITE" id="PS50089"/>
    </source>
</evidence>
<dbReference type="GO" id="GO:0008270">
    <property type="term" value="F:zinc ion binding"/>
    <property type="evidence" value="ECO:0007669"/>
    <property type="project" value="UniProtKB-KW"/>
</dbReference>
<dbReference type="CDD" id="cd18793">
    <property type="entry name" value="SF2_C_SNF"/>
    <property type="match status" value="1"/>
</dbReference>
<evidence type="ECO:0000256" key="6">
    <source>
        <dbReference type="ARBA" id="ARBA00022806"/>
    </source>
</evidence>
<evidence type="ECO:0000256" key="4">
    <source>
        <dbReference type="ARBA" id="ARBA00022771"/>
    </source>
</evidence>
<accession>A0A2H9ZX71</accession>
<evidence type="ECO:0000259" key="13">
    <source>
        <dbReference type="PROSITE" id="PS51194"/>
    </source>
</evidence>
<dbReference type="Pfam" id="PF00097">
    <property type="entry name" value="zf-C3HC4"/>
    <property type="match status" value="1"/>
</dbReference>
<feature type="domain" description="Helicase ATP-binding" evidence="12">
    <location>
        <begin position="620"/>
        <end position="879"/>
    </location>
</feature>
<dbReference type="Gene3D" id="3.30.40.10">
    <property type="entry name" value="Zinc/RING finger domain, C3HC4 (zinc finger)"/>
    <property type="match status" value="1"/>
</dbReference>
<dbReference type="InterPro" id="IPR049730">
    <property type="entry name" value="SNF2/RAD54-like_C"/>
</dbReference>
<keyword evidence="8" id="KW-0067">ATP-binding</keyword>
<evidence type="ECO:0000259" key="12">
    <source>
        <dbReference type="PROSITE" id="PS51192"/>
    </source>
</evidence>
<dbReference type="STRING" id="1088818.A0A2H9ZX71"/>
<dbReference type="InterPro" id="IPR001650">
    <property type="entry name" value="Helicase_C-like"/>
</dbReference>
<dbReference type="Gene3D" id="3.40.50.10810">
    <property type="entry name" value="Tandem AAA-ATPase domain"/>
    <property type="match status" value="2"/>
</dbReference>
<evidence type="ECO:0000256" key="5">
    <source>
        <dbReference type="ARBA" id="ARBA00022801"/>
    </source>
</evidence>
<keyword evidence="4 9" id="KW-0863">Zinc-finger</keyword>
<dbReference type="InterPro" id="IPR017907">
    <property type="entry name" value="Znf_RING_CS"/>
</dbReference>
<proteinExistence type="inferred from homology"/>
<feature type="domain" description="RING-type" evidence="11">
    <location>
        <begin position="1088"/>
        <end position="1124"/>
    </location>
</feature>
<dbReference type="OrthoDB" id="448448at2759"/>
<name>A0A2H9ZX71_9ASPA</name>
<dbReference type="SUPFAM" id="SSF52540">
    <property type="entry name" value="P-loop containing nucleoside triphosphate hydrolases"/>
    <property type="match status" value="2"/>
</dbReference>
<dbReference type="SMART" id="SM00490">
    <property type="entry name" value="HELICc"/>
    <property type="match status" value="1"/>
</dbReference>
<evidence type="ECO:0000256" key="3">
    <source>
        <dbReference type="ARBA" id="ARBA00022741"/>
    </source>
</evidence>